<organism evidence="2 3">
    <name type="scientific">Pinctada imbricata</name>
    <name type="common">Atlantic pearl-oyster</name>
    <name type="synonym">Pinctada martensii</name>
    <dbReference type="NCBI Taxonomy" id="66713"/>
    <lineage>
        <taxon>Eukaryota</taxon>
        <taxon>Metazoa</taxon>
        <taxon>Spiralia</taxon>
        <taxon>Lophotrochozoa</taxon>
        <taxon>Mollusca</taxon>
        <taxon>Bivalvia</taxon>
        <taxon>Autobranchia</taxon>
        <taxon>Pteriomorphia</taxon>
        <taxon>Pterioida</taxon>
        <taxon>Pterioidea</taxon>
        <taxon>Pteriidae</taxon>
        <taxon>Pinctada</taxon>
    </lineage>
</organism>
<dbReference type="GO" id="GO:0060271">
    <property type="term" value="P:cilium assembly"/>
    <property type="evidence" value="ECO:0007669"/>
    <property type="project" value="InterPro"/>
</dbReference>
<dbReference type="PANTHER" id="PTHR16096">
    <property type="entry name" value="MICROTUBULE-ASSOCIATED PROTEIN 11"/>
    <property type="match status" value="1"/>
</dbReference>
<dbReference type="InterPro" id="IPR031626">
    <property type="entry name" value="TRAPPC14"/>
</dbReference>
<dbReference type="Proteomes" id="UP001186944">
    <property type="component" value="Unassembled WGS sequence"/>
</dbReference>
<gene>
    <name evidence="2" type="ORF">FSP39_016887</name>
</gene>
<feature type="domain" description="TRAPP14 C-terminal" evidence="1">
    <location>
        <begin position="351"/>
        <end position="459"/>
    </location>
</feature>
<sequence>MEDDGEVDELGETKIILSLTPIASSKDLSDANDIKSIHLCKRYIANVVFTYPGELKNGNLTRWRNSVSCAYAKGRIHGLMTSESIPKANRDGMSADKYYIKAQEYSSVAETQKLKESDLVGLYLALKIPRPQFLDETTFVMFESVCLSSMFHRRAPEKATLNVDIIARVPVIPKSPKTTTEDFLLQQSLSNTPDTVTELKMKLSKEILISKPPEIQLLYKDVAGRHLIFMQIFNAVDCDITIRECNILPGHCHVSDRLNAEEEKNVKMNRHACQSNRLPLVAVCTDSVIYPLPLGQRETVSLIYELLTDQMDAKLRELSFHLHLKWGYLDSQSAIETSYNLPMLRIRHVPFVMTAMCDSSQVNIGQSFTVSYSLRNNLQDFLAWRLYWDLRDSNVQLKDIKKKKESPKHSIVCHDPIIEFGLFKRNTVQNVKIEFTVLQEGLYEFGKEMKMNLTYMVPNEEFHVEKSTKNLPQSKNYLDPKSQDVWRGRLGSTSSLRDKDHTPPEERRFSFATKSYSFGDFGPSSSQDSTEGEQTRYLLDIHLVRILKGFT</sequence>
<name>A0AA89C5L5_PINIB</name>
<dbReference type="EMBL" id="VSWD01000008">
    <property type="protein sequence ID" value="KAK3095627.1"/>
    <property type="molecule type" value="Genomic_DNA"/>
</dbReference>
<keyword evidence="3" id="KW-1185">Reference proteome</keyword>
<evidence type="ECO:0000313" key="2">
    <source>
        <dbReference type="EMBL" id="KAK3095627.1"/>
    </source>
</evidence>
<dbReference type="GO" id="GO:0043014">
    <property type="term" value="F:alpha-tubulin binding"/>
    <property type="evidence" value="ECO:0007669"/>
    <property type="project" value="InterPro"/>
</dbReference>
<protein>
    <recommendedName>
        <fullName evidence="1">TRAPP14 C-terminal domain-containing protein</fullName>
    </recommendedName>
</protein>
<evidence type="ECO:0000313" key="3">
    <source>
        <dbReference type="Proteomes" id="UP001186944"/>
    </source>
</evidence>
<dbReference type="Pfam" id="PF23652">
    <property type="entry name" value="TRAPP14_C"/>
    <property type="match status" value="1"/>
</dbReference>
<dbReference type="InterPro" id="IPR055452">
    <property type="entry name" value="TRAPP14_C"/>
</dbReference>
<evidence type="ECO:0000259" key="1">
    <source>
        <dbReference type="Pfam" id="PF23652"/>
    </source>
</evidence>
<reference evidence="2" key="1">
    <citation type="submission" date="2019-08" db="EMBL/GenBank/DDBJ databases">
        <title>The improved chromosome-level genome for the pearl oyster Pinctada fucata martensii using PacBio sequencing and Hi-C.</title>
        <authorList>
            <person name="Zheng Z."/>
        </authorList>
    </citation>
    <scope>NUCLEOTIDE SEQUENCE</scope>
    <source>
        <strain evidence="2">ZZ-2019</strain>
        <tissue evidence="2">Adductor muscle</tissue>
    </source>
</reference>
<proteinExistence type="predicted"/>
<dbReference type="GO" id="GO:1990071">
    <property type="term" value="C:TRAPPII protein complex"/>
    <property type="evidence" value="ECO:0007669"/>
    <property type="project" value="TreeGrafter"/>
</dbReference>
<comment type="caution">
    <text evidence="2">The sequence shown here is derived from an EMBL/GenBank/DDBJ whole genome shotgun (WGS) entry which is preliminary data.</text>
</comment>
<accession>A0AA89C5L5</accession>
<dbReference type="PANTHER" id="PTHR16096:SF8">
    <property type="entry name" value="TRAFFICKING PROTEIN PARTICLE COMPLEX SUBUNIT 14"/>
    <property type="match status" value="1"/>
</dbReference>
<dbReference type="AlphaFoldDB" id="A0AA89C5L5"/>